<evidence type="ECO:0008006" key="3">
    <source>
        <dbReference type="Google" id="ProtNLM"/>
    </source>
</evidence>
<reference evidence="1" key="1">
    <citation type="journal article" date="2017" name="Nature">
        <title>The sunflower genome provides insights into oil metabolism, flowering and Asterid evolution.</title>
        <authorList>
            <person name="Badouin H."/>
            <person name="Gouzy J."/>
            <person name="Grassa C.J."/>
            <person name="Murat F."/>
            <person name="Staton S.E."/>
            <person name="Cottret L."/>
            <person name="Lelandais-Briere C."/>
            <person name="Owens G.L."/>
            <person name="Carrere S."/>
            <person name="Mayjonade B."/>
            <person name="Legrand L."/>
            <person name="Gill N."/>
            <person name="Kane N.C."/>
            <person name="Bowers J.E."/>
            <person name="Hubner S."/>
            <person name="Bellec A."/>
            <person name="Berard A."/>
            <person name="Berges H."/>
            <person name="Blanchet N."/>
            <person name="Boniface M.C."/>
            <person name="Brunel D."/>
            <person name="Catrice O."/>
            <person name="Chaidir N."/>
            <person name="Claudel C."/>
            <person name="Donnadieu C."/>
            <person name="Faraut T."/>
            <person name="Fievet G."/>
            <person name="Helmstetter N."/>
            <person name="King M."/>
            <person name="Knapp S.J."/>
            <person name="Lai Z."/>
            <person name="Le Paslier M.C."/>
            <person name="Lippi Y."/>
            <person name="Lorenzon L."/>
            <person name="Mandel J.R."/>
            <person name="Marage G."/>
            <person name="Marchand G."/>
            <person name="Marquand E."/>
            <person name="Bret-Mestries E."/>
            <person name="Morien E."/>
            <person name="Nambeesan S."/>
            <person name="Nguyen T."/>
            <person name="Pegot-Espagnet P."/>
            <person name="Pouilly N."/>
            <person name="Raftis F."/>
            <person name="Sallet E."/>
            <person name="Schiex T."/>
            <person name="Thomas J."/>
            <person name="Vandecasteele C."/>
            <person name="Vares D."/>
            <person name="Vear F."/>
            <person name="Vautrin S."/>
            <person name="Crespi M."/>
            <person name="Mangin B."/>
            <person name="Burke J.M."/>
            <person name="Salse J."/>
            <person name="Munos S."/>
            <person name="Vincourt P."/>
            <person name="Rieseberg L.H."/>
            <person name="Langlade N.B."/>
        </authorList>
    </citation>
    <scope>NUCLEOTIDE SEQUENCE</scope>
    <source>
        <tissue evidence="1">Leaves</tissue>
    </source>
</reference>
<keyword evidence="2" id="KW-1185">Reference proteome</keyword>
<gene>
    <name evidence="1" type="ORF">HanXRQr2_Chr16g0742831</name>
</gene>
<dbReference type="EMBL" id="MNCJ02000331">
    <property type="protein sequence ID" value="KAF5759571.1"/>
    <property type="molecule type" value="Genomic_DNA"/>
</dbReference>
<dbReference type="AlphaFoldDB" id="A0A9K3DQ47"/>
<proteinExistence type="predicted"/>
<name>A0A9K3DQ47_HELAN</name>
<evidence type="ECO:0000313" key="1">
    <source>
        <dbReference type="EMBL" id="KAF5759571.1"/>
    </source>
</evidence>
<reference evidence="1" key="2">
    <citation type="submission" date="2020-06" db="EMBL/GenBank/DDBJ databases">
        <title>Helianthus annuus Genome sequencing and assembly Release 2.</title>
        <authorList>
            <person name="Gouzy J."/>
            <person name="Langlade N."/>
            <person name="Munos S."/>
        </authorList>
    </citation>
    <scope>NUCLEOTIDE SEQUENCE</scope>
    <source>
        <tissue evidence="1">Leaves</tissue>
    </source>
</reference>
<dbReference type="Gramene" id="mRNA:HanXRQr2_Chr16g0742831">
    <property type="protein sequence ID" value="CDS:HanXRQr2_Chr16g0742831.1"/>
    <property type="gene ID" value="HanXRQr2_Chr16g0742831"/>
</dbReference>
<dbReference type="Proteomes" id="UP000215914">
    <property type="component" value="Unassembled WGS sequence"/>
</dbReference>
<sequence length="202" mass="22847">MQVDNNPNVNSGQRSFKDTLLNKAAKESTPEVVVDSEGKVFAEFYEQGIVVRVNEFQTLTSLRSLLREVVKGQFNLKYVGGLSVIVIFGSRVEKEEFLGLKDVWRGWFASVEPWSGQSLVVDRIAWIKIHGLPIHIAEAKVFDVIAGKFGEVIQSALFPEEGDVSYAWVGIMSKSIDRINSRCKVVWKEMSYMVRVEEDVEE</sequence>
<comment type="caution">
    <text evidence="1">The sequence shown here is derived from an EMBL/GenBank/DDBJ whole genome shotgun (WGS) entry which is preliminary data.</text>
</comment>
<evidence type="ECO:0000313" key="2">
    <source>
        <dbReference type="Proteomes" id="UP000215914"/>
    </source>
</evidence>
<organism evidence="1 2">
    <name type="scientific">Helianthus annuus</name>
    <name type="common">Common sunflower</name>
    <dbReference type="NCBI Taxonomy" id="4232"/>
    <lineage>
        <taxon>Eukaryota</taxon>
        <taxon>Viridiplantae</taxon>
        <taxon>Streptophyta</taxon>
        <taxon>Embryophyta</taxon>
        <taxon>Tracheophyta</taxon>
        <taxon>Spermatophyta</taxon>
        <taxon>Magnoliopsida</taxon>
        <taxon>eudicotyledons</taxon>
        <taxon>Gunneridae</taxon>
        <taxon>Pentapetalae</taxon>
        <taxon>asterids</taxon>
        <taxon>campanulids</taxon>
        <taxon>Asterales</taxon>
        <taxon>Asteraceae</taxon>
        <taxon>Asteroideae</taxon>
        <taxon>Heliantheae alliance</taxon>
        <taxon>Heliantheae</taxon>
        <taxon>Helianthus</taxon>
    </lineage>
</organism>
<accession>A0A9K3DQ47</accession>
<protein>
    <recommendedName>
        <fullName evidence="3">DUF4283 domain-containing protein</fullName>
    </recommendedName>
</protein>